<dbReference type="VEuPathDB" id="FungiDB:SAPIO_CDS6980"/>
<comment type="subcellular location">
    <subcellularLocation>
        <location evidence="1">Membrane</location>
        <topology evidence="1">Multi-pass membrane protein</topology>
    </subcellularLocation>
</comment>
<keyword evidence="3 6" id="KW-1133">Transmembrane helix</keyword>
<dbReference type="PANTHER" id="PTHR31794">
    <property type="entry name" value="AUXIN EFFLUX TRANSPORTER FAMILY PROTEIN (EUROFUNG)"/>
    <property type="match status" value="1"/>
</dbReference>
<keyword evidence="8" id="KW-1185">Reference proteome</keyword>
<feature type="transmembrane region" description="Helical" evidence="6">
    <location>
        <begin position="16"/>
        <end position="41"/>
    </location>
</feature>
<evidence type="ECO:0000256" key="6">
    <source>
        <dbReference type="SAM" id="Phobius"/>
    </source>
</evidence>
<feature type="transmembrane region" description="Helical" evidence="6">
    <location>
        <begin position="339"/>
        <end position="359"/>
    </location>
</feature>
<dbReference type="Proteomes" id="UP000028545">
    <property type="component" value="Unassembled WGS sequence"/>
</dbReference>
<dbReference type="AlphaFoldDB" id="A0A084G2U8"/>
<dbReference type="EMBL" id="JOWA01000109">
    <property type="protein sequence ID" value="KEZ41660.1"/>
    <property type="molecule type" value="Genomic_DNA"/>
</dbReference>
<keyword evidence="2 6" id="KW-0812">Transmembrane</keyword>
<feature type="transmembrane region" description="Helical" evidence="6">
    <location>
        <begin position="371"/>
        <end position="398"/>
    </location>
</feature>
<keyword evidence="4 6" id="KW-0472">Membrane</keyword>
<dbReference type="Pfam" id="PF03547">
    <property type="entry name" value="Mem_trans"/>
    <property type="match status" value="1"/>
</dbReference>
<dbReference type="PANTHER" id="PTHR31794:SF4">
    <property type="entry name" value="AUXIN EFFLUX TRANSPORTER FAMILY PROTEIN (EUROFUNG)"/>
    <property type="match status" value="1"/>
</dbReference>
<sequence length="439" mass="47666">MPAHATSEAAAIHSSFVVTFLSALQAAASVLVTIGVGVAAAQFDLVTPESAKHISQLCVNIFLPSLLIANLGSELHIETAPRYIPILIWATLFCTIAIFVARAVAVLFNLPRWTVATVVFNNTTSLPLFLIQSLESTGALRSVVGEGKHSMEKLRSYFLVYAVVNNIFTFGTGKRAEQGFSEDGFPYSNLRRLRERALGMCGKGSVNSNDEEAHGEGEGPGENSEQSRRVVDFENGSPSHPNGGDSDGETTPLLPENFIRWERSTKQRVSERASKLIEPLPEPVKKLLRVARSFVTPTAIGALLGAIIGLVPALHRLFFSPLQEGGYFNAWLTIDLRNVGELFVTLQVIVVGVELSLSLQSMKKGENSGDVPWGAAVYVIVTRFLVMPLLSIPIVWALACYTNLLPSDRAVWFAMMILPVGPPAMKLIALADDRFSTAF</sequence>
<dbReference type="HOGENOM" id="CLU_032414_1_0_1"/>
<evidence type="ECO:0000256" key="3">
    <source>
        <dbReference type="ARBA" id="ARBA00022989"/>
    </source>
</evidence>
<dbReference type="InterPro" id="IPR004776">
    <property type="entry name" value="Mem_transp_PIN-like"/>
</dbReference>
<evidence type="ECO:0000256" key="1">
    <source>
        <dbReference type="ARBA" id="ARBA00004141"/>
    </source>
</evidence>
<evidence type="ECO:0008006" key="9">
    <source>
        <dbReference type="Google" id="ProtNLM"/>
    </source>
</evidence>
<evidence type="ECO:0000313" key="8">
    <source>
        <dbReference type="Proteomes" id="UP000028545"/>
    </source>
</evidence>
<feature type="transmembrane region" description="Helical" evidence="6">
    <location>
        <begin position="294"/>
        <end position="319"/>
    </location>
</feature>
<dbReference type="OrthoDB" id="191139at2759"/>
<feature type="transmembrane region" description="Helical" evidence="6">
    <location>
        <begin position="83"/>
        <end position="107"/>
    </location>
</feature>
<reference evidence="7 8" key="1">
    <citation type="journal article" date="2014" name="Genome Announc.">
        <title>Draft genome sequence of the pathogenic fungus Scedosporium apiospermum.</title>
        <authorList>
            <person name="Vandeputte P."/>
            <person name="Ghamrawi S."/>
            <person name="Rechenmann M."/>
            <person name="Iltis A."/>
            <person name="Giraud S."/>
            <person name="Fleury M."/>
            <person name="Thornton C."/>
            <person name="Delhaes L."/>
            <person name="Meyer W."/>
            <person name="Papon N."/>
            <person name="Bouchara J.P."/>
        </authorList>
    </citation>
    <scope>NUCLEOTIDE SEQUENCE [LARGE SCALE GENOMIC DNA]</scope>
    <source>
        <strain evidence="7 8">IHEM 14462</strain>
    </source>
</reference>
<organism evidence="7 8">
    <name type="scientific">Pseudallescheria apiosperma</name>
    <name type="common">Scedosporium apiospermum</name>
    <dbReference type="NCBI Taxonomy" id="563466"/>
    <lineage>
        <taxon>Eukaryota</taxon>
        <taxon>Fungi</taxon>
        <taxon>Dikarya</taxon>
        <taxon>Ascomycota</taxon>
        <taxon>Pezizomycotina</taxon>
        <taxon>Sordariomycetes</taxon>
        <taxon>Hypocreomycetidae</taxon>
        <taxon>Microascales</taxon>
        <taxon>Microascaceae</taxon>
        <taxon>Scedosporium</taxon>
    </lineage>
</organism>
<protein>
    <recommendedName>
        <fullName evidence="9">Auxin efflux carrier superfamily</fullName>
    </recommendedName>
</protein>
<dbReference type="GO" id="GO:0005783">
    <property type="term" value="C:endoplasmic reticulum"/>
    <property type="evidence" value="ECO:0007669"/>
    <property type="project" value="TreeGrafter"/>
</dbReference>
<name>A0A084G2U8_PSEDA</name>
<evidence type="ECO:0000313" key="7">
    <source>
        <dbReference type="EMBL" id="KEZ41660.1"/>
    </source>
</evidence>
<accession>A0A084G2U8</accession>
<dbReference type="GO" id="GO:0055085">
    <property type="term" value="P:transmembrane transport"/>
    <property type="evidence" value="ECO:0007669"/>
    <property type="project" value="InterPro"/>
</dbReference>
<dbReference type="KEGG" id="sapo:SAPIO_CDS6980"/>
<comment type="caution">
    <text evidence="7">The sequence shown here is derived from an EMBL/GenBank/DDBJ whole genome shotgun (WGS) entry which is preliminary data.</text>
</comment>
<evidence type="ECO:0000256" key="4">
    <source>
        <dbReference type="ARBA" id="ARBA00023136"/>
    </source>
</evidence>
<feature type="region of interest" description="Disordered" evidence="5">
    <location>
        <begin position="201"/>
        <end position="253"/>
    </location>
</feature>
<dbReference type="RefSeq" id="XP_016641459.1">
    <property type="nucleotide sequence ID" value="XM_016788935.1"/>
</dbReference>
<dbReference type="OMA" id="VLWFTMM"/>
<proteinExistence type="predicted"/>
<dbReference type="GeneID" id="27726052"/>
<dbReference type="GO" id="GO:0016020">
    <property type="term" value="C:membrane"/>
    <property type="evidence" value="ECO:0007669"/>
    <property type="project" value="UniProtKB-SubCell"/>
</dbReference>
<evidence type="ECO:0000256" key="2">
    <source>
        <dbReference type="ARBA" id="ARBA00022692"/>
    </source>
</evidence>
<feature type="transmembrane region" description="Helical" evidence="6">
    <location>
        <begin position="410"/>
        <end position="431"/>
    </location>
</feature>
<gene>
    <name evidence="7" type="ORF">SAPIO_CDS6980</name>
</gene>
<evidence type="ECO:0000256" key="5">
    <source>
        <dbReference type="SAM" id="MobiDB-lite"/>
    </source>
</evidence>